<sequence>MKSYFPKDFLWGGATAANQLEGGSSIDGKGLSVSDVYLFDEDMPKERWTNQWHMMTHKQVEEAQDPNSTNYYPKRHGVDFYHHFKEDIRLFAEMGFKTYRMSIAWTRIFPKGDELEPNEAGLAFYDAVFDECLKYGIEPLVSLSHYEMPLYLVTQYGGWPNRQVIDFYVRFAETVVDRYQDKVNYWVTFNEINCVKHHPYVSVGIIEEGHPHIEQDKYQGAHHQFVASARVTAYIHRVIPQAQVGCMISYQLLTPYSCDPDDIQKTVEQQRTSLFFSDVQARGYYPAYAKRMFEEKSVELVIEEGDLAVIKENPVDFISFSYYMSSAVSAHPERLESAVGNLITGGIKNPYLPSSKWGWQIDPKGLRTALNQLYDRYQKPLFVAENGLGAEDTVEVDGTINDTYRIDYLRQHIAQINEALHDGVDVFGYTAWGCIDIVSASTSQMSKRYGFIYVDQDDTGNGTKKRIKKASFDWYQKVIASNGSEL</sequence>
<gene>
    <name evidence="5" type="ORF">A5886_000701</name>
</gene>
<dbReference type="InterPro" id="IPR033132">
    <property type="entry name" value="GH_1_N_CS"/>
</dbReference>
<dbReference type="RefSeq" id="WP_086273663.1">
    <property type="nucleotide sequence ID" value="NZ_NGKU01000001.1"/>
</dbReference>
<dbReference type="Pfam" id="PF00232">
    <property type="entry name" value="Glyco_hydro_1"/>
    <property type="match status" value="1"/>
</dbReference>
<dbReference type="PANTHER" id="PTHR10353:SF122">
    <property type="entry name" value="6-PHOSPHO-BETA-GLUCOSIDASE ASCB-RELATED"/>
    <property type="match status" value="1"/>
</dbReference>
<dbReference type="STRING" id="1834191.A5886_000701"/>
<accession>A0A242A3L6</accession>
<keyword evidence="6" id="KW-1185">Reference proteome</keyword>
<dbReference type="EMBL" id="NGKU01000001">
    <property type="protein sequence ID" value="OTN75626.1"/>
    <property type="molecule type" value="Genomic_DNA"/>
</dbReference>
<name>A0A242A3L6_9ENTE</name>
<dbReference type="GO" id="GO:0008422">
    <property type="term" value="F:beta-glucosidase activity"/>
    <property type="evidence" value="ECO:0007669"/>
    <property type="project" value="TreeGrafter"/>
</dbReference>
<dbReference type="OrthoDB" id="1637462at2"/>
<dbReference type="Gene3D" id="3.20.20.80">
    <property type="entry name" value="Glycosidases"/>
    <property type="match status" value="1"/>
</dbReference>
<dbReference type="Proteomes" id="UP000195043">
    <property type="component" value="Unassembled WGS sequence"/>
</dbReference>
<evidence type="ECO:0000256" key="1">
    <source>
        <dbReference type="ARBA" id="ARBA00010838"/>
    </source>
</evidence>
<proteinExistence type="inferred from homology"/>
<keyword evidence="3" id="KW-0326">Glycosidase</keyword>
<dbReference type="PROSITE" id="PS00653">
    <property type="entry name" value="GLYCOSYL_HYDROL_F1_2"/>
    <property type="match status" value="1"/>
</dbReference>
<organism evidence="5 6">
    <name type="scientific">Candidatus Enterococcus testudinis</name>
    <dbReference type="NCBI Taxonomy" id="1834191"/>
    <lineage>
        <taxon>Bacteria</taxon>
        <taxon>Bacillati</taxon>
        <taxon>Bacillota</taxon>
        <taxon>Bacilli</taxon>
        <taxon>Lactobacillales</taxon>
        <taxon>Enterococcaceae</taxon>
        <taxon>Enterococcus</taxon>
    </lineage>
</organism>
<evidence type="ECO:0000313" key="6">
    <source>
        <dbReference type="Proteomes" id="UP000195043"/>
    </source>
</evidence>
<evidence type="ECO:0000256" key="3">
    <source>
        <dbReference type="ARBA" id="ARBA00023295"/>
    </source>
</evidence>
<dbReference type="GO" id="GO:0016052">
    <property type="term" value="P:carbohydrate catabolic process"/>
    <property type="evidence" value="ECO:0007669"/>
    <property type="project" value="TreeGrafter"/>
</dbReference>
<dbReference type="PANTHER" id="PTHR10353">
    <property type="entry name" value="GLYCOSYL HYDROLASE"/>
    <property type="match status" value="1"/>
</dbReference>
<dbReference type="InterPro" id="IPR017853">
    <property type="entry name" value="GH"/>
</dbReference>
<dbReference type="InterPro" id="IPR001360">
    <property type="entry name" value="Glyco_hydro_1"/>
</dbReference>
<dbReference type="FunFam" id="3.20.20.80:FF:000004">
    <property type="entry name" value="Beta-glucosidase 6-phospho-beta-glucosidase"/>
    <property type="match status" value="1"/>
</dbReference>
<dbReference type="SUPFAM" id="SSF51445">
    <property type="entry name" value="(Trans)glycosidases"/>
    <property type="match status" value="1"/>
</dbReference>
<dbReference type="PRINTS" id="PR00131">
    <property type="entry name" value="GLHYDRLASE1"/>
</dbReference>
<dbReference type="AlphaFoldDB" id="A0A242A3L6"/>
<reference evidence="5 6" key="1">
    <citation type="submission" date="2017-05" db="EMBL/GenBank/DDBJ databases">
        <title>The Genome Sequence of Enterococcus sp. 8G7_MSG3316.</title>
        <authorList>
            <consortium name="The Broad Institute Genomics Platform"/>
            <consortium name="The Broad Institute Genomic Center for Infectious Diseases"/>
            <person name="Earl A."/>
            <person name="Manson A."/>
            <person name="Schwartman J."/>
            <person name="Gilmore M."/>
            <person name="Abouelleil A."/>
            <person name="Cao P."/>
            <person name="Chapman S."/>
            <person name="Cusick C."/>
            <person name="Shea T."/>
            <person name="Young S."/>
            <person name="Neafsey D."/>
            <person name="Nusbaum C."/>
            <person name="Birren B."/>
        </authorList>
    </citation>
    <scope>NUCLEOTIDE SEQUENCE [LARGE SCALE GENOMIC DNA]</scope>
    <source>
        <strain evidence="5 6">8G7_MSG3316</strain>
    </source>
</reference>
<protein>
    <submittedName>
        <fullName evidence="5">6-phospho-beta-glucosidase</fullName>
    </submittedName>
</protein>
<dbReference type="GO" id="GO:0005829">
    <property type="term" value="C:cytosol"/>
    <property type="evidence" value="ECO:0007669"/>
    <property type="project" value="TreeGrafter"/>
</dbReference>
<evidence type="ECO:0000256" key="4">
    <source>
        <dbReference type="RuleBase" id="RU003690"/>
    </source>
</evidence>
<keyword evidence="2" id="KW-0378">Hydrolase</keyword>
<comment type="caution">
    <text evidence="5">The sequence shown here is derived from an EMBL/GenBank/DDBJ whole genome shotgun (WGS) entry which is preliminary data.</text>
</comment>
<comment type="similarity">
    <text evidence="1 4">Belongs to the glycosyl hydrolase 1 family.</text>
</comment>
<evidence type="ECO:0000256" key="2">
    <source>
        <dbReference type="ARBA" id="ARBA00022801"/>
    </source>
</evidence>
<evidence type="ECO:0000313" key="5">
    <source>
        <dbReference type="EMBL" id="OTN75626.1"/>
    </source>
</evidence>